<reference evidence="1 2" key="1">
    <citation type="submission" date="2024-02" db="EMBL/GenBank/DDBJ databases">
        <title>Deinococcus xinjiangensis NBRC 107630.</title>
        <authorList>
            <person name="Ichikawa N."/>
            <person name="Katano-Makiyama Y."/>
            <person name="Hidaka K."/>
        </authorList>
    </citation>
    <scope>NUCLEOTIDE SEQUENCE [LARGE SCALE GENOMIC DNA]</scope>
    <source>
        <strain evidence="1 2">NBRC 107630</strain>
    </source>
</reference>
<evidence type="ECO:0000313" key="1">
    <source>
        <dbReference type="EMBL" id="GAA5503127.1"/>
    </source>
</evidence>
<proteinExistence type="predicted"/>
<evidence type="ECO:0000313" key="2">
    <source>
        <dbReference type="Proteomes" id="UP001458946"/>
    </source>
</evidence>
<comment type="caution">
    <text evidence="1">The sequence shown here is derived from an EMBL/GenBank/DDBJ whole genome shotgun (WGS) entry which is preliminary data.</text>
</comment>
<sequence>MNHTELKQSAVRLAVYDIAKEERRRNVQRPRPIPRLARRDEETRRLLRAISVQGMIARCAYSKRLKWRRPI</sequence>
<dbReference type="Proteomes" id="UP001458946">
    <property type="component" value="Unassembled WGS sequence"/>
</dbReference>
<dbReference type="RefSeq" id="WP_353543099.1">
    <property type="nucleotide sequence ID" value="NZ_BAABRN010000038.1"/>
</dbReference>
<dbReference type="EMBL" id="BAABRN010000038">
    <property type="protein sequence ID" value="GAA5503127.1"/>
    <property type="molecule type" value="Genomic_DNA"/>
</dbReference>
<name>A0ABP9VD15_9DEIO</name>
<keyword evidence="2" id="KW-1185">Reference proteome</keyword>
<organism evidence="1 2">
    <name type="scientific">Deinococcus xinjiangensis</name>
    <dbReference type="NCBI Taxonomy" id="457454"/>
    <lineage>
        <taxon>Bacteria</taxon>
        <taxon>Thermotogati</taxon>
        <taxon>Deinococcota</taxon>
        <taxon>Deinococci</taxon>
        <taxon>Deinococcales</taxon>
        <taxon>Deinococcaceae</taxon>
        <taxon>Deinococcus</taxon>
    </lineage>
</organism>
<gene>
    <name evidence="1" type="ORF">Dxin01_02876</name>
</gene>
<accession>A0ABP9VD15</accession>
<protein>
    <submittedName>
        <fullName evidence="1">Uncharacterized protein</fullName>
    </submittedName>
</protein>